<organism evidence="2 3">
    <name type="scientific">Evansella cellulosilytica (strain ATCC 21833 / DSM 2522 / FERM P-1141 / JCM 9156 / N-4)</name>
    <name type="common">Bacillus cellulosilyticus</name>
    <dbReference type="NCBI Taxonomy" id="649639"/>
    <lineage>
        <taxon>Bacteria</taxon>
        <taxon>Bacillati</taxon>
        <taxon>Bacillota</taxon>
        <taxon>Bacilli</taxon>
        <taxon>Bacillales</taxon>
        <taxon>Bacillaceae</taxon>
        <taxon>Evansella</taxon>
    </lineage>
</organism>
<feature type="domain" description="Transglycosylase SLT" evidence="1">
    <location>
        <begin position="92"/>
        <end position="200"/>
    </location>
</feature>
<proteinExistence type="predicted"/>
<dbReference type="AlphaFoldDB" id="E6TX58"/>
<reference evidence="2" key="1">
    <citation type="submission" date="2010-12" db="EMBL/GenBank/DDBJ databases">
        <title>Complete sequence of Bacillus cellulosilyticus DSM 2522.</title>
        <authorList>
            <consortium name="US DOE Joint Genome Institute"/>
            <person name="Lucas S."/>
            <person name="Copeland A."/>
            <person name="Lapidus A."/>
            <person name="Cheng J.-F."/>
            <person name="Bruce D."/>
            <person name="Goodwin L."/>
            <person name="Pitluck S."/>
            <person name="Chertkov O."/>
            <person name="Detter J.C."/>
            <person name="Han C."/>
            <person name="Tapia R."/>
            <person name="Land M."/>
            <person name="Hauser L."/>
            <person name="Jeffries C."/>
            <person name="Kyrpides N."/>
            <person name="Ivanova N."/>
            <person name="Mikhailova N."/>
            <person name="Brumm P."/>
            <person name="Mead D."/>
            <person name="Woyke T."/>
        </authorList>
    </citation>
    <scope>NUCLEOTIDE SEQUENCE [LARGE SCALE GENOMIC DNA]</scope>
    <source>
        <strain evidence="2">DSM 2522</strain>
    </source>
</reference>
<dbReference type="EMBL" id="CP002394">
    <property type="protein sequence ID" value="ADU31147.1"/>
    <property type="molecule type" value="Genomic_DNA"/>
</dbReference>
<dbReference type="Proteomes" id="UP000001401">
    <property type="component" value="Chromosome"/>
</dbReference>
<dbReference type="SUPFAM" id="SSF53955">
    <property type="entry name" value="Lysozyme-like"/>
    <property type="match status" value="1"/>
</dbReference>
<evidence type="ECO:0000313" key="3">
    <source>
        <dbReference type="Proteomes" id="UP000001401"/>
    </source>
</evidence>
<dbReference type="PANTHER" id="PTHR37423">
    <property type="entry name" value="SOLUBLE LYTIC MUREIN TRANSGLYCOSYLASE-RELATED"/>
    <property type="match status" value="1"/>
</dbReference>
<dbReference type="PANTHER" id="PTHR37423:SF2">
    <property type="entry name" value="MEMBRANE-BOUND LYTIC MUREIN TRANSGLYCOSYLASE C"/>
    <property type="match status" value="1"/>
</dbReference>
<dbReference type="CDD" id="cd00254">
    <property type="entry name" value="LT-like"/>
    <property type="match status" value="1"/>
</dbReference>
<evidence type="ECO:0000313" key="2">
    <source>
        <dbReference type="EMBL" id="ADU31147.1"/>
    </source>
</evidence>
<dbReference type="KEGG" id="bco:Bcell_2896"/>
<sequence>MKTNMMNDFYQWQVLRSWGENQSKKLTSTPLNATSMFQGLLDNELEKLSNNISKLNGMTNHVPLLQFNEMVHTPFNTQIESTNERAKPYLSLIESAAKKHGVDANLIYSVIQHESSFRSNAVSPAGARGLMQLMPKTAKSLGVVDSFDAQQNIDAGTRYLKSMIDRYNGDISLALAAYNAGPGNVDRYGGIPPFKETEKYVPTVLDTFRKRSIPNVI</sequence>
<dbReference type="HOGENOM" id="CLU_065765_4_4_9"/>
<evidence type="ECO:0000259" key="1">
    <source>
        <dbReference type="Pfam" id="PF01464"/>
    </source>
</evidence>
<keyword evidence="3" id="KW-1185">Reference proteome</keyword>
<dbReference type="Pfam" id="PF01464">
    <property type="entry name" value="SLT"/>
    <property type="match status" value="1"/>
</dbReference>
<dbReference type="RefSeq" id="WP_013489478.1">
    <property type="nucleotide sequence ID" value="NC_014829.1"/>
</dbReference>
<dbReference type="InterPro" id="IPR023346">
    <property type="entry name" value="Lysozyme-like_dom_sf"/>
</dbReference>
<dbReference type="InterPro" id="IPR008258">
    <property type="entry name" value="Transglycosylase_SLT_dom_1"/>
</dbReference>
<dbReference type="eggNOG" id="COG0741">
    <property type="taxonomic scope" value="Bacteria"/>
</dbReference>
<dbReference type="STRING" id="649639.Bcell_2896"/>
<dbReference type="Gene3D" id="1.10.530.10">
    <property type="match status" value="1"/>
</dbReference>
<gene>
    <name evidence="2" type="ordered locus">Bcell_2896</name>
</gene>
<accession>E6TX58</accession>
<name>E6TX58_EVAC2</name>
<protein>
    <submittedName>
        <fullName evidence="2">Lytic transglycosylase catalytic</fullName>
    </submittedName>
</protein>